<keyword evidence="4" id="KW-0677">Repeat</keyword>
<comment type="caution">
    <text evidence="12">The sequence shown here is derived from an EMBL/GenBank/DDBJ whole genome shotgun (WGS) entry which is preliminary data.</text>
</comment>
<evidence type="ECO:0000256" key="9">
    <source>
        <dbReference type="PROSITE-ProRule" id="PRU00221"/>
    </source>
</evidence>
<evidence type="ECO:0000256" key="5">
    <source>
        <dbReference type="ARBA" id="ARBA00022763"/>
    </source>
</evidence>
<dbReference type="InterPro" id="IPR036322">
    <property type="entry name" value="WD40_repeat_dom_sf"/>
</dbReference>
<dbReference type="Pfam" id="PF24105">
    <property type="entry name" value="Beta-prop_CAF1B_HIR1"/>
    <property type="match status" value="1"/>
</dbReference>
<dbReference type="InterPro" id="IPR055410">
    <property type="entry name" value="Beta-prop_CAF1B_HIR1"/>
</dbReference>
<organism evidence="12 13">
    <name type="scientific">Cafeteria roenbergensis</name>
    <name type="common">Marine flagellate</name>
    <dbReference type="NCBI Taxonomy" id="33653"/>
    <lineage>
        <taxon>Eukaryota</taxon>
        <taxon>Sar</taxon>
        <taxon>Stramenopiles</taxon>
        <taxon>Bigyra</taxon>
        <taxon>Opalozoa</taxon>
        <taxon>Bicosoecida</taxon>
        <taxon>Cafeteriaceae</taxon>
        <taxon>Cafeteria</taxon>
    </lineage>
</organism>
<dbReference type="GO" id="GO:0006334">
    <property type="term" value="P:nucleosome assembly"/>
    <property type="evidence" value="ECO:0007669"/>
    <property type="project" value="TreeGrafter"/>
</dbReference>
<dbReference type="InterPro" id="IPR045145">
    <property type="entry name" value="PTHR15271"/>
</dbReference>
<evidence type="ECO:0000256" key="4">
    <source>
        <dbReference type="ARBA" id="ARBA00022737"/>
    </source>
</evidence>
<sequence>MKVHLIQIVWHRDKDAPFNAPIMSLHCHPSRNLLATAGQDKTVKVWRLVKESGKWGAQAVCELDCHERSVNCVRWSPCGTRLASCGDDKHIIVYTPREGHDWESVSSRRDVQVTTMSNNADTTDLAWSPDCVRLAVGGVDASVTIWDSGKREPMFVRKDHRSFVQGVAWDPAEELLASLSSDRSLALVRVPAVFGKPDAQGRRRRRRSAATVVPQRECPLIKSVSAPQLEDQGSAHAMLLAVATMDGVVVYDTAAGRALATAAHIHMERITDVSWAHDSALVAVASMDGYVSLLAMDPEEEGSDHPASAPAARKPKRATLVPVVPRAGVTGPDE</sequence>
<proteinExistence type="inferred from homology"/>
<dbReference type="GO" id="GO:0006281">
    <property type="term" value="P:DNA repair"/>
    <property type="evidence" value="ECO:0007669"/>
    <property type="project" value="UniProtKB-KW"/>
</dbReference>
<comment type="similarity">
    <text evidence="2">Belongs to the WD repeat HIR1 family.</text>
</comment>
<reference evidence="12 13" key="1">
    <citation type="submission" date="2019-07" db="EMBL/GenBank/DDBJ databases">
        <title>Genomes of Cafeteria roenbergensis.</title>
        <authorList>
            <person name="Fischer M.G."/>
            <person name="Hackl T."/>
            <person name="Roman M."/>
        </authorList>
    </citation>
    <scope>NUCLEOTIDE SEQUENCE [LARGE SCALE GENOMIC DNA]</scope>
    <source>
        <strain evidence="12 13">Cflag</strain>
    </source>
</reference>
<name>A0A5A8CVE2_CAFRO</name>
<evidence type="ECO:0000256" key="1">
    <source>
        <dbReference type="ARBA" id="ARBA00004123"/>
    </source>
</evidence>
<keyword evidence="3 9" id="KW-0853">WD repeat</keyword>
<dbReference type="PANTHER" id="PTHR15271:SF4">
    <property type="entry name" value="CHROMATIN ASSEMBLY FACTOR 1 SUBUNIT B"/>
    <property type="match status" value="1"/>
</dbReference>
<dbReference type="SMART" id="SM00320">
    <property type="entry name" value="WD40"/>
    <property type="match status" value="5"/>
</dbReference>
<keyword evidence="6" id="KW-0156">Chromatin regulator</keyword>
<dbReference type="InterPro" id="IPR015943">
    <property type="entry name" value="WD40/YVTN_repeat-like_dom_sf"/>
</dbReference>
<accession>A0A5A8CVE2</accession>
<dbReference type="AlphaFoldDB" id="A0A5A8CVE2"/>
<dbReference type="GO" id="GO:0033186">
    <property type="term" value="C:CAF-1 complex"/>
    <property type="evidence" value="ECO:0007669"/>
    <property type="project" value="TreeGrafter"/>
</dbReference>
<dbReference type="Gene3D" id="2.130.10.10">
    <property type="entry name" value="YVTN repeat-like/Quinoprotein amine dehydrogenase"/>
    <property type="match status" value="2"/>
</dbReference>
<dbReference type="PROSITE" id="PS50294">
    <property type="entry name" value="WD_REPEATS_REGION"/>
    <property type="match status" value="1"/>
</dbReference>
<evidence type="ECO:0000256" key="7">
    <source>
        <dbReference type="ARBA" id="ARBA00023204"/>
    </source>
</evidence>
<dbReference type="EMBL" id="VLTM01000079">
    <property type="protein sequence ID" value="KAA0156985.1"/>
    <property type="molecule type" value="Genomic_DNA"/>
</dbReference>
<comment type="subcellular location">
    <subcellularLocation>
        <location evidence="1">Nucleus</location>
    </subcellularLocation>
</comment>
<evidence type="ECO:0000256" key="10">
    <source>
        <dbReference type="SAM" id="MobiDB-lite"/>
    </source>
</evidence>
<dbReference type="GO" id="GO:0006335">
    <property type="term" value="P:DNA replication-dependent chromatin assembly"/>
    <property type="evidence" value="ECO:0007669"/>
    <property type="project" value="InterPro"/>
</dbReference>
<dbReference type="PROSITE" id="PS50082">
    <property type="entry name" value="WD_REPEATS_2"/>
    <property type="match status" value="3"/>
</dbReference>
<protein>
    <recommendedName>
        <fullName evidence="11">CAF1B/HIR1 beta-propeller domain-containing protein</fullName>
    </recommendedName>
</protein>
<feature type="repeat" description="WD" evidence="9">
    <location>
        <begin position="115"/>
        <end position="147"/>
    </location>
</feature>
<gene>
    <name evidence="12" type="ORF">FNF31_05819</name>
</gene>
<dbReference type="GO" id="GO:0005634">
    <property type="term" value="C:nucleus"/>
    <property type="evidence" value="ECO:0007669"/>
    <property type="project" value="UniProtKB-SubCell"/>
</dbReference>
<feature type="repeat" description="WD" evidence="9">
    <location>
        <begin position="63"/>
        <end position="94"/>
    </location>
</feature>
<dbReference type="InterPro" id="IPR001680">
    <property type="entry name" value="WD40_rpt"/>
</dbReference>
<evidence type="ECO:0000256" key="8">
    <source>
        <dbReference type="ARBA" id="ARBA00023242"/>
    </source>
</evidence>
<dbReference type="SUPFAM" id="SSF50978">
    <property type="entry name" value="WD40 repeat-like"/>
    <property type="match status" value="1"/>
</dbReference>
<keyword evidence="5" id="KW-0227">DNA damage</keyword>
<feature type="region of interest" description="Disordered" evidence="10">
    <location>
        <begin position="298"/>
        <end position="334"/>
    </location>
</feature>
<dbReference type="Proteomes" id="UP000325113">
    <property type="component" value="Unassembled WGS sequence"/>
</dbReference>
<evidence type="ECO:0000256" key="2">
    <source>
        <dbReference type="ARBA" id="ARBA00007306"/>
    </source>
</evidence>
<dbReference type="PANTHER" id="PTHR15271">
    <property type="entry name" value="CHROMATIN ASSEMBLY FACTOR 1 SUBUNIT B"/>
    <property type="match status" value="1"/>
</dbReference>
<evidence type="ECO:0000256" key="6">
    <source>
        <dbReference type="ARBA" id="ARBA00022853"/>
    </source>
</evidence>
<evidence type="ECO:0000256" key="3">
    <source>
        <dbReference type="ARBA" id="ARBA00022574"/>
    </source>
</evidence>
<feature type="repeat" description="WD" evidence="9">
    <location>
        <begin position="22"/>
        <end position="48"/>
    </location>
</feature>
<evidence type="ECO:0000313" key="13">
    <source>
        <dbReference type="Proteomes" id="UP000325113"/>
    </source>
</evidence>
<evidence type="ECO:0000313" key="12">
    <source>
        <dbReference type="EMBL" id="KAA0156985.1"/>
    </source>
</evidence>
<keyword evidence="7" id="KW-0234">DNA repair</keyword>
<keyword evidence="8" id="KW-0539">Nucleus</keyword>
<evidence type="ECO:0000259" key="11">
    <source>
        <dbReference type="Pfam" id="PF24105"/>
    </source>
</evidence>
<feature type="domain" description="CAF1B/HIR1 beta-propeller" evidence="11">
    <location>
        <begin position="1"/>
        <end position="189"/>
    </location>
</feature>
<dbReference type="Pfam" id="PF00400">
    <property type="entry name" value="WD40"/>
    <property type="match status" value="1"/>
</dbReference>